<dbReference type="Pfam" id="PF04116">
    <property type="entry name" value="FA_hydroxylase"/>
    <property type="match status" value="1"/>
</dbReference>
<dbReference type="PANTHER" id="PTHR11863">
    <property type="entry name" value="STEROL DESATURASE"/>
    <property type="match status" value="1"/>
</dbReference>
<dbReference type="Proteomes" id="UP001527925">
    <property type="component" value="Unassembled WGS sequence"/>
</dbReference>
<evidence type="ECO:0000256" key="6">
    <source>
        <dbReference type="SAM" id="SignalP"/>
    </source>
</evidence>
<dbReference type="EMBL" id="JADGIZ020000041">
    <property type="protein sequence ID" value="KAL2913835.1"/>
    <property type="molecule type" value="Genomic_DNA"/>
</dbReference>
<evidence type="ECO:0000313" key="8">
    <source>
        <dbReference type="EMBL" id="KAL2913835.1"/>
    </source>
</evidence>
<keyword evidence="3" id="KW-1133">Transmembrane helix</keyword>
<evidence type="ECO:0000256" key="1">
    <source>
        <dbReference type="ARBA" id="ARBA00004370"/>
    </source>
</evidence>
<reference evidence="8 9" key="1">
    <citation type="submission" date="2023-09" db="EMBL/GenBank/DDBJ databases">
        <title>Pangenome analysis of Batrachochytrium dendrobatidis and related Chytrids.</title>
        <authorList>
            <person name="Yacoub M.N."/>
            <person name="Stajich J.E."/>
            <person name="James T.Y."/>
        </authorList>
    </citation>
    <scope>NUCLEOTIDE SEQUENCE [LARGE SCALE GENOMIC DNA]</scope>
    <source>
        <strain evidence="8 9">JEL0888</strain>
    </source>
</reference>
<keyword evidence="9" id="KW-1185">Reference proteome</keyword>
<evidence type="ECO:0000259" key="7">
    <source>
        <dbReference type="Pfam" id="PF04116"/>
    </source>
</evidence>
<organism evidence="8 9">
    <name type="scientific">Polyrhizophydium stewartii</name>
    <dbReference type="NCBI Taxonomy" id="2732419"/>
    <lineage>
        <taxon>Eukaryota</taxon>
        <taxon>Fungi</taxon>
        <taxon>Fungi incertae sedis</taxon>
        <taxon>Chytridiomycota</taxon>
        <taxon>Chytridiomycota incertae sedis</taxon>
        <taxon>Chytridiomycetes</taxon>
        <taxon>Rhizophydiales</taxon>
        <taxon>Rhizophydiales incertae sedis</taxon>
        <taxon>Polyrhizophydium</taxon>
    </lineage>
</organism>
<accession>A0ABR4N2W5</accession>
<feature type="region of interest" description="Disordered" evidence="5">
    <location>
        <begin position="352"/>
        <end position="412"/>
    </location>
</feature>
<dbReference type="InterPro" id="IPR006694">
    <property type="entry name" value="Fatty_acid_hydroxylase"/>
</dbReference>
<proteinExistence type="predicted"/>
<feature type="chain" id="PRO_5045910271" evidence="6">
    <location>
        <begin position="21"/>
        <end position="412"/>
    </location>
</feature>
<dbReference type="EC" id="1.14.18.5" evidence="8"/>
<evidence type="ECO:0000256" key="5">
    <source>
        <dbReference type="SAM" id="MobiDB-lite"/>
    </source>
</evidence>
<evidence type="ECO:0000313" key="9">
    <source>
        <dbReference type="Proteomes" id="UP001527925"/>
    </source>
</evidence>
<feature type="signal peptide" evidence="6">
    <location>
        <begin position="1"/>
        <end position="20"/>
    </location>
</feature>
<name>A0ABR4N2W5_9FUNG</name>
<comment type="caution">
    <text evidence="8">The sequence shown here is derived from an EMBL/GenBank/DDBJ whole genome shotgun (WGS) entry which is preliminary data.</text>
</comment>
<comment type="subcellular location">
    <subcellularLocation>
        <location evidence="1">Membrane</location>
    </subcellularLocation>
</comment>
<protein>
    <submittedName>
        <fullName evidence="8">Sphingolipid C4-hydroxylase sur2</fullName>
        <ecNumber evidence="8">1.14.18.5</ecNumber>
    </submittedName>
</protein>
<feature type="domain" description="Fatty acid hydroxylase" evidence="7">
    <location>
        <begin position="178"/>
        <end position="313"/>
    </location>
</feature>
<dbReference type="GO" id="GO:0102772">
    <property type="term" value="F:sphingolipid C4-monooxygenase activity"/>
    <property type="evidence" value="ECO:0007669"/>
    <property type="project" value="UniProtKB-EC"/>
</dbReference>
<dbReference type="InterPro" id="IPR050307">
    <property type="entry name" value="Sterol_Desaturase_Related"/>
</dbReference>
<gene>
    <name evidence="8" type="primary">SUR2</name>
    <name evidence="8" type="ORF">HK105_206714</name>
</gene>
<evidence type="ECO:0000256" key="2">
    <source>
        <dbReference type="ARBA" id="ARBA00022692"/>
    </source>
</evidence>
<evidence type="ECO:0000256" key="4">
    <source>
        <dbReference type="ARBA" id="ARBA00023136"/>
    </source>
</evidence>
<keyword evidence="4" id="KW-0472">Membrane</keyword>
<evidence type="ECO:0000256" key="3">
    <source>
        <dbReference type="ARBA" id="ARBA00022989"/>
    </source>
</evidence>
<keyword evidence="6" id="KW-0732">Signal</keyword>
<feature type="compositionally biased region" description="Acidic residues" evidence="5">
    <location>
        <begin position="357"/>
        <end position="371"/>
    </location>
</feature>
<sequence length="412" mass="45100">MLSRSAVALALAAVVPSTAAALSASNSSAWQLPSVRPMVATDGFPTLASKLFPPTAAGAAAPDVLHSAAQLLFRTASQLEASEWAQTFLPIACYWVLSTLFYLVSLAGLTSVELHRISAQPGAQRPSNKVTVEAVIRRVLLQHSLQAAMSLVLVFLTRPDDMAARRMEAPWLVVVKLVSAALLMDTWQYWVHRWMHVNKWLYRHIHAVHHELTEPYAFGALYNHWLEGLLLDTVGGGVPALVLDMHPWTATLFFSIATIKTVDDHCGYALPWDPLQVLFPNNAAFHDIHHWGKGRMYNFSQPFFTFWDVWMGTHYEIAMAKKSKAAAAAAAAATAAVASDVYEKAAAAAVAAASVDNNDDEPDDDDDDDDDAKNSIPSLDDGHHDDTDFTEEDESVRDSPVARLAVPITKQH</sequence>
<keyword evidence="8" id="KW-0560">Oxidoreductase</keyword>
<keyword evidence="2" id="KW-0812">Transmembrane</keyword>